<evidence type="ECO:0000313" key="3">
    <source>
        <dbReference type="Proteomes" id="UP000282759"/>
    </source>
</evidence>
<dbReference type="Gene3D" id="3.20.20.80">
    <property type="entry name" value="Glycosidases"/>
    <property type="match status" value="1"/>
</dbReference>
<protein>
    <submittedName>
        <fullName evidence="2">Xylosidase</fullName>
    </submittedName>
</protein>
<dbReference type="PROSITE" id="PS51257">
    <property type="entry name" value="PROKAR_LIPOPROTEIN"/>
    <property type="match status" value="1"/>
</dbReference>
<sequence>MRRLSILYGILLLIVFTACSKKSNPKPPKDDDDPVVVVPETPEESPVGDVVGKITVGYQGWFTAAGDGSPQNNWGHQNIESWPDVSEYATTYQTTLPDLENGQPAKMFSSWDASTVNKHFEWMKQYNIDCAALQRFCNEITPGSDIKAFRDGMATKVKNAAEANGVKFYIMYDASGWKNLEVMKADWENTITGSLDLLSSPQYAKQNGKPVVSIYGLGYAHHPGNAAEALDLINWFKAKGCYVIGSVAGQWRTGTGDSQPNFINTYKAFNMISGWAVGRVVDGNYGSWVNGDRDFCKANGIDYQPCAYPGTSFHNTNGDASPKNQFPRRHGDFLWSQFAVFKNSGVRSVYVAMFDEVNEATQIFKTAENTSQIPAGKWFLTLDADGVAVSSDFYLRLVSDGGKMIKGQLPYSASHPTPHIE</sequence>
<evidence type="ECO:0000313" key="2">
    <source>
        <dbReference type="EMBL" id="RVU00960.1"/>
    </source>
</evidence>
<evidence type="ECO:0000256" key="1">
    <source>
        <dbReference type="SAM" id="MobiDB-lite"/>
    </source>
</evidence>
<dbReference type="OrthoDB" id="9783748at2"/>
<dbReference type="CDD" id="cd11576">
    <property type="entry name" value="GH99_GH71_like_2"/>
    <property type="match status" value="1"/>
</dbReference>
<feature type="region of interest" description="Disordered" evidence="1">
    <location>
        <begin position="23"/>
        <end position="46"/>
    </location>
</feature>
<dbReference type="AlphaFoldDB" id="A0A3S2WYB5"/>
<feature type="compositionally biased region" description="Low complexity" evidence="1">
    <location>
        <begin position="35"/>
        <end position="46"/>
    </location>
</feature>
<dbReference type="Proteomes" id="UP000282759">
    <property type="component" value="Unassembled WGS sequence"/>
</dbReference>
<dbReference type="RefSeq" id="WP_127704677.1">
    <property type="nucleotide sequence ID" value="NZ_SACK01000003.1"/>
</dbReference>
<gene>
    <name evidence="2" type="ORF">EOD41_10025</name>
</gene>
<accession>A0A3S2WYB5</accession>
<keyword evidence="3" id="KW-1185">Reference proteome</keyword>
<dbReference type="EMBL" id="SACK01000003">
    <property type="protein sequence ID" value="RVU00960.1"/>
    <property type="molecule type" value="Genomic_DNA"/>
</dbReference>
<reference evidence="2 3" key="1">
    <citation type="submission" date="2019-01" db="EMBL/GenBank/DDBJ databases">
        <authorList>
            <person name="Chen W.-M."/>
        </authorList>
    </citation>
    <scope>NUCLEOTIDE SEQUENCE [LARGE SCALE GENOMIC DNA]</scope>
    <source>
        <strain evidence="2 3">YBJ-36</strain>
    </source>
</reference>
<name>A0A3S2WYB5_9SPHI</name>
<comment type="caution">
    <text evidence="2">The sequence shown here is derived from an EMBL/GenBank/DDBJ whole genome shotgun (WGS) entry which is preliminary data.</text>
</comment>
<proteinExistence type="predicted"/>
<organism evidence="2 3">
    <name type="scientific">Mucilaginibacter limnophilus</name>
    <dbReference type="NCBI Taxonomy" id="1932778"/>
    <lineage>
        <taxon>Bacteria</taxon>
        <taxon>Pseudomonadati</taxon>
        <taxon>Bacteroidota</taxon>
        <taxon>Sphingobacteriia</taxon>
        <taxon>Sphingobacteriales</taxon>
        <taxon>Sphingobacteriaceae</taxon>
        <taxon>Mucilaginibacter</taxon>
    </lineage>
</organism>